<dbReference type="EMBL" id="UINC01006794">
    <property type="protein sequence ID" value="SVA29673.1"/>
    <property type="molecule type" value="Genomic_DNA"/>
</dbReference>
<reference evidence="1" key="1">
    <citation type="submission" date="2018-05" db="EMBL/GenBank/DDBJ databases">
        <authorList>
            <person name="Lanie J.A."/>
            <person name="Ng W.-L."/>
            <person name="Kazmierczak K.M."/>
            <person name="Andrzejewski T.M."/>
            <person name="Davidsen T.M."/>
            <person name="Wayne K.J."/>
            <person name="Tettelin H."/>
            <person name="Glass J.I."/>
            <person name="Rusch D."/>
            <person name="Podicherti R."/>
            <person name="Tsui H.-C.T."/>
            <person name="Winkler M.E."/>
        </authorList>
    </citation>
    <scope>NUCLEOTIDE SEQUENCE</scope>
</reference>
<sequence>MTDLEQHVNAPGRDKLVKEVKAKIDALGIKYVYYQFVSVTGRIVGKGIPGRHWERLAE</sequence>
<dbReference type="AlphaFoldDB" id="A0A381US54"/>
<proteinExistence type="predicted"/>
<protein>
    <recommendedName>
        <fullName evidence="2">GS beta-grasp domain-containing protein</fullName>
    </recommendedName>
</protein>
<evidence type="ECO:0000313" key="1">
    <source>
        <dbReference type="EMBL" id="SVA29673.1"/>
    </source>
</evidence>
<name>A0A381US54_9ZZZZ</name>
<organism evidence="1">
    <name type="scientific">marine metagenome</name>
    <dbReference type="NCBI Taxonomy" id="408172"/>
    <lineage>
        <taxon>unclassified sequences</taxon>
        <taxon>metagenomes</taxon>
        <taxon>ecological metagenomes</taxon>
    </lineage>
</organism>
<evidence type="ECO:0008006" key="2">
    <source>
        <dbReference type="Google" id="ProtNLM"/>
    </source>
</evidence>
<accession>A0A381US54</accession>
<gene>
    <name evidence="1" type="ORF">METZ01_LOCUS82527</name>
</gene>
<feature type="non-terminal residue" evidence="1">
    <location>
        <position position="58"/>
    </location>
</feature>